<dbReference type="Proteomes" id="UP000663828">
    <property type="component" value="Unassembled WGS sequence"/>
</dbReference>
<feature type="transmembrane region" description="Helical" evidence="1">
    <location>
        <begin position="43"/>
        <end position="61"/>
    </location>
</feature>
<dbReference type="EMBL" id="CAJNOJ010000903">
    <property type="protein sequence ID" value="CAF1532558.1"/>
    <property type="molecule type" value="Genomic_DNA"/>
</dbReference>
<proteinExistence type="predicted"/>
<accession>A0A815VNA9</accession>
<evidence type="ECO:0000256" key="1">
    <source>
        <dbReference type="SAM" id="Phobius"/>
    </source>
</evidence>
<organism evidence="2 5">
    <name type="scientific">Adineta ricciae</name>
    <name type="common">Rotifer</name>
    <dbReference type="NCBI Taxonomy" id="249248"/>
    <lineage>
        <taxon>Eukaryota</taxon>
        <taxon>Metazoa</taxon>
        <taxon>Spiralia</taxon>
        <taxon>Gnathifera</taxon>
        <taxon>Rotifera</taxon>
        <taxon>Eurotatoria</taxon>
        <taxon>Bdelloidea</taxon>
        <taxon>Adinetida</taxon>
        <taxon>Adinetidae</taxon>
        <taxon>Adineta</taxon>
    </lineage>
</organism>
<evidence type="ECO:0000313" key="3">
    <source>
        <dbReference type="EMBL" id="CAF1575066.1"/>
    </source>
</evidence>
<feature type="transmembrane region" description="Helical" evidence="1">
    <location>
        <begin position="407"/>
        <end position="438"/>
    </location>
</feature>
<protein>
    <submittedName>
        <fullName evidence="2">Uncharacterized protein</fullName>
    </submittedName>
</protein>
<evidence type="ECO:0000313" key="4">
    <source>
        <dbReference type="Proteomes" id="UP000663828"/>
    </source>
</evidence>
<reference evidence="2" key="1">
    <citation type="submission" date="2021-02" db="EMBL/GenBank/DDBJ databases">
        <authorList>
            <person name="Nowell W R."/>
        </authorList>
    </citation>
    <scope>NUCLEOTIDE SEQUENCE</scope>
</reference>
<gene>
    <name evidence="2" type="ORF">EDS130_LOCUS44692</name>
    <name evidence="3" type="ORF">XAT740_LOCUS44860</name>
</gene>
<feature type="transmembrane region" description="Helical" evidence="1">
    <location>
        <begin position="1285"/>
        <end position="1307"/>
    </location>
</feature>
<evidence type="ECO:0000313" key="2">
    <source>
        <dbReference type="EMBL" id="CAF1532558.1"/>
    </source>
</evidence>
<name>A0A815VNA9_ADIRI</name>
<keyword evidence="1" id="KW-0472">Membrane</keyword>
<sequence>MRIRLLFKILYKNIREKWIQLNLFESRSTDPIILRREILSTRVYILLLCISFLTITIFTSITNQYESQTISSPDYSSYTNLQKKYSNSLTCSCTKATIVYQHFVDINALFHRVCSSDFISQQWIDFLFQVDSTSIYPIDIRTSLSAMWQLINYFCQSSITTVVDALDQFKKSSLISLMLLTEDFLAAKIQSTLNSLIEMVSLNFIQSISIVNKITHANQLMTALSTNSIPITEKYQYMDINFPTFHTPIMPLSIYVGMFENIFLFPNSTIPCLCKNNVSCPLLGSIYSYNLSILLGVYDLNRIQPIETFEGLMVDCLPIQTTFLSTLQCFYNRTCLERLLSFYPKQFSISVLNEFDSSRFNQTTKIELLITELFIEEIRSKIHYKEYYSQCKPNFCYYIHLNRFNTIYILTTLFGLLGGVTAVLRLIAPLIVQLMIFFKNACCSKKSKAIRQHQNEVQRSRLRRIYQKLESKLIDLNVYSRHSRDKIRVYHGVLSTWLYVTLLLISIIIIILFSNLSNQTINETFANPTWKLYQRLYEKYSTKLFCPCTQILVQYEDFTKIQVRLHQICSSDLIRPSWYENFLSSNSFKRRLEFLSFASSYFRTLAAFCDFANTTIHDSIQRFLKTDFVNGQLLSNHSFLLTMNSLIHQLIRSIRTDFHYKMSLTTLSIQSNYYVSQMRVSADLKALQMTNATGHYGATINVYAPYIYNMTGQYCHCIRDWSCPVNFQIFLHGYFVEIDWQLEGIYGGCSIVDLVLRSSMICWFKKGCLTRLQILADISKFVSVKALDPKLPSRYSSDSLIERIFDEMMVEDWNYSYSYEQFYHKCRPKSCSVTYERKRNILYIITFILSLIGGVNITLRMISPFIIKIIMKIIAKVKQSKRLLIQITREDQHQNNTILNRFNKRILGIKDKLEILNAFDSESNDIETIDRERISTRFYFFILIVSIAIIIIYTVYSSVIVMKSISNPSQDEYHKLFILHSKSLDCPCSKISIEYKHFMQIETRLHSVCVSDFIKREWRDYLAYQIEYNFHRSDLRTRGKEYFSFLSSLCQLLETTIHDAIDQFLNGTFINIRLISKSDFEMQINNTISQFQLTSSAKFSRSFQLIRNILDGNAFVSGHLLNWEWWRDLTRIFYTIPTRPIIINNECSCGTRSDCKEPARIFYLIPHGSTVDFSIPGWNIGCSVVETVLHSTLECFYDRNCTDLLLYHLKRSTHPSYMYVSPIDSSMKSRFQSNTTVRDMVDQLFVEEWMVNRSYSSFYDQCSPISCSYQIQRDEYVIYTISKVLGLYGGLTISLKLIIPFIIKIIFKIQNRFQRNAVVPFQ</sequence>
<feature type="transmembrane region" description="Helical" evidence="1">
    <location>
        <begin position="489"/>
        <end position="513"/>
    </location>
</feature>
<feature type="transmembrane region" description="Helical" evidence="1">
    <location>
        <begin position="938"/>
        <end position="956"/>
    </location>
</feature>
<keyword evidence="1" id="KW-0812">Transmembrane</keyword>
<keyword evidence="4" id="KW-1185">Reference proteome</keyword>
<comment type="caution">
    <text evidence="2">The sequence shown here is derived from an EMBL/GenBank/DDBJ whole genome shotgun (WGS) entry which is preliminary data.</text>
</comment>
<dbReference type="EMBL" id="CAJNOR010005752">
    <property type="protein sequence ID" value="CAF1575066.1"/>
    <property type="molecule type" value="Genomic_DNA"/>
</dbReference>
<feature type="transmembrane region" description="Helical" evidence="1">
    <location>
        <begin position="841"/>
        <end position="862"/>
    </location>
</feature>
<dbReference type="Proteomes" id="UP000663852">
    <property type="component" value="Unassembled WGS sequence"/>
</dbReference>
<evidence type="ECO:0000313" key="5">
    <source>
        <dbReference type="Proteomes" id="UP000663852"/>
    </source>
</evidence>
<keyword evidence="1" id="KW-1133">Transmembrane helix</keyword>